<comment type="caution">
    <text evidence="2">The sequence shown here is derived from an EMBL/GenBank/DDBJ whole genome shotgun (WGS) entry which is preliminary data.</text>
</comment>
<organism evidence="2 3">
    <name type="scientific">Paenibacillus paeoniae</name>
    <dbReference type="NCBI Taxonomy" id="2292705"/>
    <lineage>
        <taxon>Bacteria</taxon>
        <taxon>Bacillati</taxon>
        <taxon>Bacillota</taxon>
        <taxon>Bacilli</taxon>
        <taxon>Bacillales</taxon>
        <taxon>Paenibacillaceae</taxon>
        <taxon>Paenibacillus</taxon>
    </lineage>
</organism>
<keyword evidence="1" id="KW-0812">Transmembrane</keyword>
<evidence type="ECO:0000313" key="2">
    <source>
        <dbReference type="EMBL" id="REK74190.1"/>
    </source>
</evidence>
<gene>
    <name evidence="2" type="ORF">DX130_16725</name>
</gene>
<dbReference type="AlphaFoldDB" id="A0A371PFK8"/>
<name>A0A371PFK8_9BACL</name>
<keyword evidence="3" id="KW-1185">Reference proteome</keyword>
<reference evidence="2 3" key="1">
    <citation type="submission" date="2018-08" db="EMBL/GenBank/DDBJ databases">
        <title>Paenibacillus sp. M4BSY-1, whole genome shotgun sequence.</title>
        <authorList>
            <person name="Tuo L."/>
        </authorList>
    </citation>
    <scope>NUCLEOTIDE SEQUENCE [LARGE SCALE GENOMIC DNA]</scope>
    <source>
        <strain evidence="2 3">M4BSY-1</strain>
    </source>
</reference>
<dbReference type="EMBL" id="QUBQ01000003">
    <property type="protein sequence ID" value="REK74190.1"/>
    <property type="molecule type" value="Genomic_DNA"/>
</dbReference>
<proteinExistence type="predicted"/>
<evidence type="ECO:0000256" key="1">
    <source>
        <dbReference type="SAM" id="Phobius"/>
    </source>
</evidence>
<evidence type="ECO:0000313" key="3">
    <source>
        <dbReference type="Proteomes" id="UP000261905"/>
    </source>
</evidence>
<feature type="transmembrane region" description="Helical" evidence="1">
    <location>
        <begin position="6"/>
        <end position="29"/>
    </location>
</feature>
<keyword evidence="1" id="KW-0472">Membrane</keyword>
<keyword evidence="1" id="KW-1133">Transmembrane helix</keyword>
<protein>
    <submittedName>
        <fullName evidence="2">Uncharacterized protein</fullName>
    </submittedName>
</protein>
<dbReference type="Proteomes" id="UP000261905">
    <property type="component" value="Unassembled WGS sequence"/>
</dbReference>
<sequence>MGFFKLKFTYLLPITTVITMIIVIIAVIINQEDFSIRRMNLYFNAFACSQLDFMLLNAIIPFENYFSVSSWDNSLSLLNREIAKSRILLLIT</sequence>
<accession>A0A371PFK8</accession>